<protein>
    <submittedName>
        <fullName evidence="1">Uncharacterized protein</fullName>
    </submittedName>
</protein>
<proteinExistence type="predicted"/>
<evidence type="ECO:0000313" key="1">
    <source>
        <dbReference type="EMBL" id="TDR89125.1"/>
    </source>
</evidence>
<organism evidence="1 2">
    <name type="scientific">Enterovirga rhinocerotis</name>
    <dbReference type="NCBI Taxonomy" id="1339210"/>
    <lineage>
        <taxon>Bacteria</taxon>
        <taxon>Pseudomonadati</taxon>
        <taxon>Pseudomonadota</taxon>
        <taxon>Alphaproteobacteria</taxon>
        <taxon>Hyphomicrobiales</taxon>
        <taxon>Methylobacteriaceae</taxon>
        <taxon>Enterovirga</taxon>
    </lineage>
</organism>
<name>A0A4R7BWR1_9HYPH</name>
<dbReference type="OrthoDB" id="7365539at2"/>
<reference evidence="1 2" key="1">
    <citation type="submission" date="2019-03" db="EMBL/GenBank/DDBJ databases">
        <title>Genomic Encyclopedia of Type Strains, Phase IV (KMG-IV): sequencing the most valuable type-strain genomes for metagenomic binning, comparative biology and taxonomic classification.</title>
        <authorList>
            <person name="Goeker M."/>
        </authorList>
    </citation>
    <scope>NUCLEOTIDE SEQUENCE [LARGE SCALE GENOMIC DNA]</scope>
    <source>
        <strain evidence="1 2">DSM 25903</strain>
    </source>
</reference>
<dbReference type="EMBL" id="SNZR01000014">
    <property type="protein sequence ID" value="TDR89125.1"/>
    <property type="molecule type" value="Genomic_DNA"/>
</dbReference>
<gene>
    <name evidence="1" type="ORF">EV668_3613</name>
</gene>
<accession>A0A4R7BWR1</accession>
<dbReference type="RefSeq" id="WP_133772599.1">
    <property type="nucleotide sequence ID" value="NZ_SNZR01000014.1"/>
</dbReference>
<evidence type="ECO:0000313" key="2">
    <source>
        <dbReference type="Proteomes" id="UP000295122"/>
    </source>
</evidence>
<keyword evidence="2" id="KW-1185">Reference proteome</keyword>
<comment type="caution">
    <text evidence="1">The sequence shown here is derived from an EMBL/GenBank/DDBJ whole genome shotgun (WGS) entry which is preliminary data.</text>
</comment>
<sequence length="78" mass="8411">MQANANAPLADDLMRGADAIRRFMFGEAKDEQQAASDRRTVYHLLTKGELGLFKIGGVVCGRKSTMLAKIAEAEGRAA</sequence>
<dbReference type="Proteomes" id="UP000295122">
    <property type="component" value="Unassembled WGS sequence"/>
</dbReference>
<dbReference type="AlphaFoldDB" id="A0A4R7BWR1"/>